<organism evidence="3 4">
    <name type="scientific">Nocardioides lianchengensis</name>
    <dbReference type="NCBI Taxonomy" id="1045774"/>
    <lineage>
        <taxon>Bacteria</taxon>
        <taxon>Bacillati</taxon>
        <taxon>Actinomycetota</taxon>
        <taxon>Actinomycetes</taxon>
        <taxon>Propionibacteriales</taxon>
        <taxon>Nocardioidaceae</taxon>
        <taxon>Nocardioides</taxon>
    </lineage>
</organism>
<dbReference type="PANTHER" id="PTHR36933:SF1">
    <property type="entry name" value="SLL0788 PROTEIN"/>
    <property type="match status" value="1"/>
</dbReference>
<reference evidence="3 4" key="1">
    <citation type="submission" date="2016-10" db="EMBL/GenBank/DDBJ databases">
        <authorList>
            <person name="de Groot N.N."/>
        </authorList>
    </citation>
    <scope>NUCLEOTIDE SEQUENCE [LARGE SCALE GENOMIC DNA]</scope>
    <source>
        <strain evidence="3 4">CGMCC 4.6858</strain>
    </source>
</reference>
<dbReference type="RefSeq" id="WP_090850143.1">
    <property type="nucleotide sequence ID" value="NZ_FMZM01000001.1"/>
</dbReference>
<dbReference type="Gene3D" id="1.20.1260.10">
    <property type="match status" value="1"/>
</dbReference>
<dbReference type="Proteomes" id="UP000199034">
    <property type="component" value="Unassembled WGS sequence"/>
</dbReference>
<evidence type="ECO:0000313" key="4">
    <source>
        <dbReference type="Proteomes" id="UP000199034"/>
    </source>
</evidence>
<evidence type="ECO:0000256" key="1">
    <source>
        <dbReference type="SAM" id="MobiDB-lite"/>
    </source>
</evidence>
<feature type="chain" id="PRO_5039516503" evidence="2">
    <location>
        <begin position="21"/>
        <end position="248"/>
    </location>
</feature>
<dbReference type="OrthoDB" id="26872at2"/>
<dbReference type="AlphaFoldDB" id="A0A1G6J345"/>
<dbReference type="InterPro" id="IPR012347">
    <property type="entry name" value="Ferritin-like"/>
</dbReference>
<evidence type="ECO:0000256" key="2">
    <source>
        <dbReference type="SAM" id="SignalP"/>
    </source>
</evidence>
<dbReference type="EMBL" id="FMZM01000001">
    <property type="protein sequence ID" value="SDC13218.1"/>
    <property type="molecule type" value="Genomic_DNA"/>
</dbReference>
<feature type="region of interest" description="Disordered" evidence="1">
    <location>
        <begin position="30"/>
        <end position="86"/>
    </location>
</feature>
<keyword evidence="4" id="KW-1185">Reference proteome</keyword>
<evidence type="ECO:0000313" key="3">
    <source>
        <dbReference type="EMBL" id="SDC13218.1"/>
    </source>
</evidence>
<name>A0A1G6J345_9ACTN</name>
<proteinExistence type="predicted"/>
<dbReference type="PROSITE" id="PS51257">
    <property type="entry name" value="PROKAR_LIPOPROTEIN"/>
    <property type="match status" value="1"/>
</dbReference>
<dbReference type="InterPro" id="IPR005183">
    <property type="entry name" value="DUF305_CopM-like"/>
</dbReference>
<dbReference type="PANTHER" id="PTHR36933">
    <property type="entry name" value="SLL0788 PROTEIN"/>
    <property type="match status" value="1"/>
</dbReference>
<keyword evidence="2" id="KW-0732">Signal</keyword>
<sequence>MHAVRPLLAALLLAGYGAVAGCSDATTTPPVGHAELPGQAGHTHGTAPSPRPSAEDLPSADVDQVQPGGPGDPTQTLAPDEGVAGSEWNHDDVSYLQMMIPHHGQALDMAELAATRAADRQVRAVADRIDAAQGPEIWLMAGWLSERGIDVPSPEEDPHDYDHGDHGHNPMVGLLSDDEMAALADADGAAFDRLFLAGMVRHHEGAIAMAEDVLAGGSDQRVAEIAADVVAGQAAEVARMQRILAGLG</sequence>
<dbReference type="Pfam" id="PF03713">
    <property type="entry name" value="DUF305"/>
    <property type="match status" value="1"/>
</dbReference>
<protein>
    <submittedName>
        <fullName evidence="3">Uncharacterized conserved protein, DUF305 family</fullName>
    </submittedName>
</protein>
<gene>
    <name evidence="3" type="ORF">SAMN05421872_101359</name>
</gene>
<feature type="signal peptide" evidence="2">
    <location>
        <begin position="1"/>
        <end position="20"/>
    </location>
</feature>
<accession>A0A1G6J345</accession>
<dbReference type="STRING" id="1045774.SAMN05421872_101359"/>